<dbReference type="AlphaFoldDB" id="A0A8J2LPW8"/>
<dbReference type="InterPro" id="IPR009721">
    <property type="entry name" value="O-acyltransferase_WSD1_C"/>
</dbReference>
<accession>A0A8J2LPW8</accession>
<keyword evidence="1" id="KW-0472">Membrane</keyword>
<proteinExistence type="predicted"/>
<feature type="domain" description="O-acyltransferase WSD1 C-terminal" evidence="2">
    <location>
        <begin position="349"/>
        <end position="488"/>
    </location>
</feature>
<reference evidence="3" key="1">
    <citation type="submission" date="2021-06" db="EMBL/GenBank/DDBJ databases">
        <authorList>
            <person name="Hodson N. C."/>
            <person name="Mongue J. A."/>
            <person name="Jaron S. K."/>
        </authorList>
    </citation>
    <scope>NUCLEOTIDE SEQUENCE</scope>
</reference>
<dbReference type="Pfam" id="PF06974">
    <property type="entry name" value="WS_DGAT_C"/>
    <property type="match status" value="1"/>
</dbReference>
<dbReference type="Proteomes" id="UP000708208">
    <property type="component" value="Unassembled WGS sequence"/>
</dbReference>
<organism evidence="3 4">
    <name type="scientific">Allacma fusca</name>
    <dbReference type="NCBI Taxonomy" id="39272"/>
    <lineage>
        <taxon>Eukaryota</taxon>
        <taxon>Metazoa</taxon>
        <taxon>Ecdysozoa</taxon>
        <taxon>Arthropoda</taxon>
        <taxon>Hexapoda</taxon>
        <taxon>Collembola</taxon>
        <taxon>Symphypleona</taxon>
        <taxon>Sminthuridae</taxon>
        <taxon>Allacma</taxon>
    </lineage>
</organism>
<evidence type="ECO:0000313" key="4">
    <source>
        <dbReference type="Proteomes" id="UP000708208"/>
    </source>
</evidence>
<protein>
    <recommendedName>
        <fullName evidence="2">O-acyltransferase WSD1 C-terminal domain-containing protein</fullName>
    </recommendedName>
</protein>
<dbReference type="PANTHER" id="PTHR31650:SF1">
    <property type="entry name" value="WAX ESTER SYNTHASE_DIACYLGLYCEROL ACYLTRANSFERASE 4-RELATED"/>
    <property type="match status" value="1"/>
</dbReference>
<sequence>MNLKLLIRPVIVTIAGVIAGFGMILLFALTALIFPYRCIVWVCAKIFRPDLCGFITGLTSVFMLDTPEKPSLNLLSYKIIHGRVSLEQFRSLVTERVINKKSEDGQGIYSRLQQTYTNFMGYAFWQWDKDFKIENHVRIYDYGLKHPKMQFGNVCVEEDLRRIMGDFLSAPWTKNQSPWEFLLIYNFKTEEDHGTEKMVFVSRFHHGIGDGHSSAQLLQDMGLDYKPSAVPSYPKKSVCFRIFFFFIFPFKLCYDLADNFTRSLDINTAWHPRNVELSKTYYTSFTKPIPVSLVKEIKQKYQVSYLAVLYAATSGGIQRVMEEAGQKIPEKMACFNPVPKPNHPPGMVNHMMWIFTTLPIKQRSVVIRLKEIQKDLMDLRSSLTPIASDLIVGMFGLMPKNCRHLIKHLINSAVMASNFPVPPDAPVFQDCPVPDVIFGCGTSEVRCGANVFMIGLGGMQRIVVNIDKSVFPSEEIFKKLGTYIEEDFYNLLYGVSEDTENANNVV</sequence>
<evidence type="ECO:0000259" key="2">
    <source>
        <dbReference type="Pfam" id="PF06974"/>
    </source>
</evidence>
<evidence type="ECO:0000313" key="3">
    <source>
        <dbReference type="EMBL" id="CAG7836635.1"/>
    </source>
</evidence>
<keyword evidence="1" id="KW-0812">Transmembrane</keyword>
<dbReference type="GO" id="GO:0008374">
    <property type="term" value="F:O-acyltransferase activity"/>
    <property type="evidence" value="ECO:0007669"/>
    <property type="project" value="InterPro"/>
</dbReference>
<keyword evidence="4" id="KW-1185">Reference proteome</keyword>
<dbReference type="EMBL" id="CAJVCH010571104">
    <property type="protein sequence ID" value="CAG7836635.1"/>
    <property type="molecule type" value="Genomic_DNA"/>
</dbReference>
<dbReference type="OrthoDB" id="619536at2759"/>
<gene>
    <name evidence="3" type="ORF">AFUS01_LOCUS45864</name>
</gene>
<keyword evidence="1" id="KW-1133">Transmembrane helix</keyword>
<dbReference type="GO" id="GO:0019432">
    <property type="term" value="P:triglyceride biosynthetic process"/>
    <property type="evidence" value="ECO:0007669"/>
    <property type="project" value="TreeGrafter"/>
</dbReference>
<comment type="caution">
    <text evidence="3">The sequence shown here is derived from an EMBL/GenBank/DDBJ whole genome shotgun (WGS) entry which is preliminary data.</text>
</comment>
<dbReference type="PANTHER" id="PTHR31650">
    <property type="entry name" value="O-ACYLTRANSFERASE (WSD1-LIKE) FAMILY PROTEIN"/>
    <property type="match status" value="1"/>
</dbReference>
<name>A0A8J2LPW8_9HEXA</name>
<dbReference type="InterPro" id="IPR045034">
    <property type="entry name" value="O-acyltransferase_WSD1-like"/>
</dbReference>
<feature type="transmembrane region" description="Helical" evidence="1">
    <location>
        <begin position="6"/>
        <end position="34"/>
    </location>
</feature>
<dbReference type="GO" id="GO:0005886">
    <property type="term" value="C:plasma membrane"/>
    <property type="evidence" value="ECO:0007669"/>
    <property type="project" value="TreeGrafter"/>
</dbReference>
<evidence type="ECO:0000256" key="1">
    <source>
        <dbReference type="SAM" id="Phobius"/>
    </source>
</evidence>